<evidence type="ECO:0000256" key="11">
    <source>
        <dbReference type="RuleBase" id="RU000639"/>
    </source>
</evidence>
<evidence type="ECO:0000256" key="2">
    <source>
        <dbReference type="ARBA" id="ARBA00009054"/>
    </source>
</evidence>
<dbReference type="GO" id="GO:0042803">
    <property type="term" value="F:protein homodimerization activity"/>
    <property type="evidence" value="ECO:0007669"/>
    <property type="project" value="InterPro"/>
</dbReference>
<dbReference type="GO" id="GO:0005737">
    <property type="term" value="C:cytoplasm"/>
    <property type="evidence" value="ECO:0007669"/>
    <property type="project" value="UniProtKB-SubCell"/>
</dbReference>
<feature type="compositionally biased region" description="Basic and acidic residues" evidence="14">
    <location>
        <begin position="1"/>
        <end position="20"/>
    </location>
</feature>
<dbReference type="GO" id="GO:0051087">
    <property type="term" value="F:protein-folding chaperone binding"/>
    <property type="evidence" value="ECO:0007669"/>
    <property type="project" value="InterPro"/>
</dbReference>
<dbReference type="Pfam" id="PF01025">
    <property type="entry name" value="GrpE"/>
    <property type="match status" value="1"/>
</dbReference>
<dbReference type="InterPro" id="IPR009012">
    <property type="entry name" value="GrpE_head"/>
</dbReference>
<reference evidence="15 16" key="1">
    <citation type="submission" date="2019-09" db="EMBL/GenBank/DDBJ databases">
        <title>YIM 48816 draft genome.</title>
        <authorList>
            <person name="Jiang L."/>
        </authorList>
    </citation>
    <scope>NUCLEOTIDE SEQUENCE [LARGE SCALE GENOMIC DNA]</scope>
    <source>
        <strain evidence="15 16">YIM 48816</strain>
    </source>
</reference>
<dbReference type="Gene3D" id="3.90.20.20">
    <property type="match status" value="1"/>
</dbReference>
<dbReference type="PANTHER" id="PTHR21237:SF23">
    <property type="entry name" value="GRPE PROTEIN HOMOLOG, MITOCHONDRIAL"/>
    <property type="match status" value="1"/>
</dbReference>
<gene>
    <name evidence="10 15" type="primary">grpE</name>
    <name evidence="15" type="ORF">F6X53_12245</name>
</gene>
<dbReference type="InterPro" id="IPR013805">
    <property type="entry name" value="GrpE_CC"/>
</dbReference>
<sequence length="206" mass="22346">MMGNDMEHDDRREEQREDRGGVNGAAQNGAASEPPPGAEALAALTAERDELKDRVLRTLAEMENLRRRTEREVADARTYAVTNFARDMLNVADNVRRAVESVPAETRSGADGAFKGLLDGIELTERDLTKTLERHGVKLIEPQGQRFDPNRHQAMFEVPNAEVPTGTVVQVVQSGYVIGDRVLRPALVGVAKGGPKPAAANPSDPG</sequence>
<organism evidence="15 16">
    <name type="scientific">Methylobacterium soli</name>
    <dbReference type="NCBI Taxonomy" id="553447"/>
    <lineage>
        <taxon>Bacteria</taxon>
        <taxon>Pseudomonadati</taxon>
        <taxon>Pseudomonadota</taxon>
        <taxon>Alphaproteobacteria</taxon>
        <taxon>Hyphomicrobiales</taxon>
        <taxon>Methylobacteriaceae</taxon>
        <taxon>Methylobacterium</taxon>
    </lineage>
</organism>
<evidence type="ECO:0000256" key="12">
    <source>
        <dbReference type="RuleBase" id="RU004478"/>
    </source>
</evidence>
<dbReference type="FunFam" id="2.30.22.10:FF:000001">
    <property type="entry name" value="Protein GrpE"/>
    <property type="match status" value="1"/>
</dbReference>
<dbReference type="Proteomes" id="UP000474159">
    <property type="component" value="Unassembled WGS sequence"/>
</dbReference>
<dbReference type="GO" id="GO:0006457">
    <property type="term" value="P:protein folding"/>
    <property type="evidence" value="ECO:0007669"/>
    <property type="project" value="InterPro"/>
</dbReference>
<comment type="caution">
    <text evidence="15">The sequence shown here is derived from an EMBL/GenBank/DDBJ whole genome shotgun (WGS) entry which is preliminary data.</text>
</comment>
<dbReference type="HAMAP" id="MF_01151">
    <property type="entry name" value="GrpE"/>
    <property type="match status" value="1"/>
</dbReference>
<evidence type="ECO:0000256" key="6">
    <source>
        <dbReference type="ARBA" id="ARBA00023186"/>
    </source>
</evidence>
<dbReference type="NCBIfam" id="NF010739">
    <property type="entry name" value="PRK14141.1"/>
    <property type="match status" value="1"/>
</dbReference>
<evidence type="ECO:0000256" key="1">
    <source>
        <dbReference type="ARBA" id="ARBA00004496"/>
    </source>
</evidence>
<dbReference type="InterPro" id="IPR000740">
    <property type="entry name" value="GrpE"/>
</dbReference>
<evidence type="ECO:0000256" key="14">
    <source>
        <dbReference type="SAM" id="MobiDB-lite"/>
    </source>
</evidence>
<name>A0A6L3T230_9HYPH</name>
<dbReference type="RefSeq" id="WP_151000299.1">
    <property type="nucleotide sequence ID" value="NZ_BPQY01000205.1"/>
</dbReference>
<dbReference type="EMBL" id="VZZK01000010">
    <property type="protein sequence ID" value="KAB1079135.1"/>
    <property type="molecule type" value="Genomic_DNA"/>
</dbReference>
<feature type="compositionally biased region" description="Low complexity" evidence="14">
    <location>
        <begin position="24"/>
        <end position="40"/>
    </location>
</feature>
<feature type="region of interest" description="Disordered" evidence="14">
    <location>
        <begin position="1"/>
        <end position="40"/>
    </location>
</feature>
<evidence type="ECO:0000256" key="7">
    <source>
        <dbReference type="ARBA" id="ARBA00053401"/>
    </source>
</evidence>
<evidence type="ECO:0000313" key="16">
    <source>
        <dbReference type="Proteomes" id="UP000474159"/>
    </source>
</evidence>
<dbReference type="SUPFAM" id="SSF58014">
    <property type="entry name" value="Coiled-coil domain of nucleotide exchange factor GrpE"/>
    <property type="match status" value="1"/>
</dbReference>
<keyword evidence="13" id="KW-0175">Coiled coil</keyword>
<evidence type="ECO:0000256" key="4">
    <source>
        <dbReference type="ARBA" id="ARBA00022490"/>
    </source>
</evidence>
<comment type="similarity">
    <text evidence="2 10 12">Belongs to the GrpE family.</text>
</comment>
<proteinExistence type="inferred from homology"/>
<keyword evidence="5 10" id="KW-0346">Stress response</keyword>
<protein>
    <recommendedName>
        <fullName evidence="8 10">Protein GrpE</fullName>
    </recommendedName>
    <alternativeName>
        <fullName evidence="9 10">HSP-70 cofactor</fullName>
    </alternativeName>
</protein>
<keyword evidence="16" id="KW-1185">Reference proteome</keyword>
<dbReference type="AlphaFoldDB" id="A0A6L3T230"/>
<feature type="coiled-coil region" evidence="13">
    <location>
        <begin position="41"/>
        <end position="79"/>
    </location>
</feature>
<keyword evidence="4 10" id="KW-0963">Cytoplasm</keyword>
<dbReference type="SUPFAM" id="SSF51064">
    <property type="entry name" value="Head domain of nucleotide exchange factor GrpE"/>
    <property type="match status" value="1"/>
</dbReference>
<keyword evidence="6 10" id="KW-0143">Chaperone</keyword>
<comment type="subcellular location">
    <subcellularLocation>
        <location evidence="1 10">Cytoplasm</location>
    </subcellularLocation>
</comment>
<comment type="function">
    <text evidence="7 10 11">Participates actively in the response to hyperosmotic and heat shock by preventing the aggregation of stress-denatured proteins, in association with DnaK and GrpE. It is the nucleotide exchange factor for DnaK and may function as a thermosensor. Unfolded proteins bind initially to DnaJ; upon interaction with the DnaJ-bound protein, DnaK hydrolyzes its bound ATP, resulting in the formation of a stable complex. GrpE releases ADP from DnaK; ATP binding to DnaK triggers the release of the substrate protein, thus completing the reaction cycle. Several rounds of ATP-dependent interactions between DnaJ, DnaK and GrpE are required for fully efficient folding.</text>
</comment>
<evidence type="ECO:0000256" key="8">
    <source>
        <dbReference type="ARBA" id="ARBA00072274"/>
    </source>
</evidence>
<dbReference type="PROSITE" id="PS01071">
    <property type="entry name" value="GRPE"/>
    <property type="match status" value="1"/>
</dbReference>
<accession>A0A6L3T230</accession>
<dbReference type="OrthoDB" id="9789811at2"/>
<dbReference type="GO" id="GO:0051082">
    <property type="term" value="F:unfolded protein binding"/>
    <property type="evidence" value="ECO:0007669"/>
    <property type="project" value="TreeGrafter"/>
</dbReference>
<evidence type="ECO:0000256" key="3">
    <source>
        <dbReference type="ARBA" id="ARBA00011738"/>
    </source>
</evidence>
<comment type="subunit">
    <text evidence="3 10">Homodimer.</text>
</comment>
<evidence type="ECO:0000256" key="5">
    <source>
        <dbReference type="ARBA" id="ARBA00023016"/>
    </source>
</evidence>
<evidence type="ECO:0000256" key="13">
    <source>
        <dbReference type="SAM" id="Coils"/>
    </source>
</evidence>
<dbReference type="Gene3D" id="2.30.22.10">
    <property type="entry name" value="Head domain of nucleotide exchange factor GrpE"/>
    <property type="match status" value="1"/>
</dbReference>
<dbReference type="PRINTS" id="PR00773">
    <property type="entry name" value="GRPEPROTEIN"/>
</dbReference>
<dbReference type="PANTHER" id="PTHR21237">
    <property type="entry name" value="GRPE PROTEIN"/>
    <property type="match status" value="1"/>
</dbReference>
<evidence type="ECO:0000313" key="15">
    <source>
        <dbReference type="EMBL" id="KAB1079135.1"/>
    </source>
</evidence>
<dbReference type="GO" id="GO:0000774">
    <property type="term" value="F:adenyl-nucleotide exchange factor activity"/>
    <property type="evidence" value="ECO:0007669"/>
    <property type="project" value="InterPro"/>
</dbReference>
<evidence type="ECO:0000256" key="9">
    <source>
        <dbReference type="ARBA" id="ARBA00076414"/>
    </source>
</evidence>
<dbReference type="NCBIfam" id="NF010738">
    <property type="entry name" value="PRK14140.1"/>
    <property type="match status" value="1"/>
</dbReference>
<evidence type="ECO:0000256" key="10">
    <source>
        <dbReference type="HAMAP-Rule" id="MF_01151"/>
    </source>
</evidence>
<dbReference type="CDD" id="cd00446">
    <property type="entry name" value="GrpE"/>
    <property type="match status" value="1"/>
</dbReference>